<feature type="compositionally biased region" description="Basic residues" evidence="1">
    <location>
        <begin position="1"/>
        <end position="10"/>
    </location>
</feature>
<organism evidence="2 3">
    <name type="scientific">Olea europaea subsp. europaea</name>
    <dbReference type="NCBI Taxonomy" id="158383"/>
    <lineage>
        <taxon>Eukaryota</taxon>
        <taxon>Viridiplantae</taxon>
        <taxon>Streptophyta</taxon>
        <taxon>Embryophyta</taxon>
        <taxon>Tracheophyta</taxon>
        <taxon>Spermatophyta</taxon>
        <taxon>Magnoliopsida</taxon>
        <taxon>eudicotyledons</taxon>
        <taxon>Gunneridae</taxon>
        <taxon>Pentapetalae</taxon>
        <taxon>asterids</taxon>
        <taxon>lamiids</taxon>
        <taxon>Lamiales</taxon>
        <taxon>Oleaceae</taxon>
        <taxon>Oleeae</taxon>
        <taxon>Olea</taxon>
    </lineage>
</organism>
<accession>A0A8S0TW87</accession>
<dbReference type="AlphaFoldDB" id="A0A8S0TW87"/>
<evidence type="ECO:0000256" key="1">
    <source>
        <dbReference type="SAM" id="MobiDB-lite"/>
    </source>
</evidence>
<proteinExistence type="predicted"/>
<protein>
    <submittedName>
        <fullName evidence="2">Uncharacterized protein</fullName>
    </submittedName>
</protein>
<dbReference type="Gramene" id="OE9A062306T1">
    <property type="protein sequence ID" value="OE9A062306C1"/>
    <property type="gene ID" value="OE9A062306"/>
</dbReference>
<reference evidence="2 3" key="1">
    <citation type="submission" date="2019-12" db="EMBL/GenBank/DDBJ databases">
        <authorList>
            <person name="Alioto T."/>
            <person name="Alioto T."/>
            <person name="Gomez Garrido J."/>
        </authorList>
    </citation>
    <scope>NUCLEOTIDE SEQUENCE [LARGE SCALE GENOMIC DNA]</scope>
</reference>
<keyword evidence="3" id="KW-1185">Reference proteome</keyword>
<comment type="caution">
    <text evidence="2">The sequence shown here is derived from an EMBL/GenBank/DDBJ whole genome shotgun (WGS) entry which is preliminary data.</text>
</comment>
<evidence type="ECO:0000313" key="2">
    <source>
        <dbReference type="EMBL" id="CAA3008325.1"/>
    </source>
</evidence>
<feature type="region of interest" description="Disordered" evidence="1">
    <location>
        <begin position="1"/>
        <end position="22"/>
    </location>
</feature>
<feature type="region of interest" description="Disordered" evidence="1">
    <location>
        <begin position="176"/>
        <end position="197"/>
    </location>
</feature>
<sequence length="197" mass="21481">MLGKGLRRSRSQSVPRPARGDPLSLWMQFEQATNSRQAVSRYRCIPKQPDLSTAPRGAVSPSTTGLSPSLAPFFGGLELDPSLRALLHTTIRTTGSSNSQVGLFLDRSSCLGKSLCEEHLQGSRHSDRTMQSCATTRELRSSTTNYRESCRCRIAIGPAMHECTRKASVQPNVHDLTLGKGTEGNDVRDTQVDVPLA</sequence>
<dbReference type="Proteomes" id="UP000594638">
    <property type="component" value="Unassembled WGS sequence"/>
</dbReference>
<dbReference type="OrthoDB" id="10624418at2759"/>
<dbReference type="EMBL" id="CACTIH010007295">
    <property type="protein sequence ID" value="CAA3008325.1"/>
    <property type="molecule type" value="Genomic_DNA"/>
</dbReference>
<name>A0A8S0TW87_OLEEU</name>
<evidence type="ECO:0000313" key="3">
    <source>
        <dbReference type="Proteomes" id="UP000594638"/>
    </source>
</evidence>
<gene>
    <name evidence="2" type="ORF">OLEA9_A062306</name>
</gene>